<accession>A0A410P5C1</accession>
<evidence type="ECO:0000256" key="1">
    <source>
        <dbReference type="SAM" id="Phobius"/>
    </source>
</evidence>
<evidence type="ECO:0000313" key="2">
    <source>
        <dbReference type="EMBL" id="QAT17174.1"/>
    </source>
</evidence>
<dbReference type="Proteomes" id="UP000287243">
    <property type="component" value="Chromosome"/>
</dbReference>
<dbReference type="EMBL" id="CP019384">
    <property type="protein sequence ID" value="QAT17174.1"/>
    <property type="molecule type" value="Genomic_DNA"/>
</dbReference>
<sequence>MYFSDVSKSFYWGLTEKDMNKKRESISRGLAMVNMLIFVIMFTVLSGVMMTVVSSSSRLLEQHVRRTKAYYQAEGAVVYAMDAARRSGWAGNWVIRPTPMNVNMPWSFDSSGSILTVKTVAVQSSATPTGPISTYEVNGTVNYQLNW</sequence>
<dbReference type="AlphaFoldDB" id="A0A410P5C1"/>
<feature type="transmembrane region" description="Helical" evidence="1">
    <location>
        <begin position="29"/>
        <end position="53"/>
    </location>
</feature>
<reference evidence="2 3" key="1">
    <citation type="submission" date="2017-01" db="EMBL/GenBank/DDBJ databases">
        <title>First insights into the biology of 'candidatus Vampirococcus archaeovorus'.</title>
        <authorList>
            <person name="Kizina J."/>
            <person name="Jordan S."/>
            <person name="Stueber K."/>
            <person name="Reinhardt R."/>
            <person name="Harder J."/>
        </authorList>
    </citation>
    <scope>NUCLEOTIDE SEQUENCE [LARGE SCALE GENOMIC DNA]</scope>
    <source>
        <strain evidence="2 3">LiM</strain>
    </source>
</reference>
<protein>
    <submittedName>
        <fullName evidence="2">D-erythrose-4-phosphate dehydrogenase</fullName>
    </submittedName>
</protein>
<evidence type="ECO:0000313" key="3">
    <source>
        <dbReference type="Proteomes" id="UP000287243"/>
    </source>
</evidence>
<keyword evidence="1" id="KW-0812">Transmembrane</keyword>
<name>A0A410P5C1_VELA1</name>
<dbReference type="KEGG" id="vai:BU251_05230"/>
<keyword evidence="1" id="KW-0472">Membrane</keyword>
<keyword evidence="3" id="KW-1185">Reference proteome</keyword>
<keyword evidence="1" id="KW-1133">Transmembrane helix</keyword>
<gene>
    <name evidence="2" type="ORF">BU251_05230</name>
</gene>
<proteinExistence type="predicted"/>
<organism evidence="2 3">
    <name type="scientific">Velamenicoccus archaeovorus</name>
    <dbReference type="NCBI Taxonomy" id="1930593"/>
    <lineage>
        <taxon>Bacteria</taxon>
        <taxon>Pseudomonadati</taxon>
        <taxon>Candidatus Omnitrophota</taxon>
        <taxon>Candidatus Velamenicoccus</taxon>
    </lineage>
</organism>